<dbReference type="Gene3D" id="6.10.180.30">
    <property type="match status" value="1"/>
</dbReference>
<accession>A0AAJ1S9E7</accession>
<feature type="region of interest" description="Disordered" evidence="1">
    <location>
        <begin position="1"/>
        <end position="20"/>
    </location>
</feature>
<proteinExistence type="predicted"/>
<comment type="caution">
    <text evidence="2">The sequence shown here is derived from an EMBL/GenBank/DDBJ whole genome shotgun (WGS) entry which is preliminary data.</text>
</comment>
<evidence type="ECO:0008006" key="4">
    <source>
        <dbReference type="Google" id="ProtNLM"/>
    </source>
</evidence>
<dbReference type="EMBL" id="JAUFSA010000004">
    <property type="protein sequence ID" value="MDP7739225.1"/>
    <property type="molecule type" value="Genomic_DNA"/>
</dbReference>
<evidence type="ECO:0000313" key="3">
    <source>
        <dbReference type="Proteomes" id="UP001229081"/>
    </source>
</evidence>
<organism evidence="2 3">
    <name type="scientific">Mycobacterium paragordonae</name>
    <dbReference type="NCBI Taxonomy" id="1389713"/>
    <lineage>
        <taxon>Bacteria</taxon>
        <taxon>Bacillati</taxon>
        <taxon>Actinomycetota</taxon>
        <taxon>Actinomycetes</taxon>
        <taxon>Mycobacteriales</taxon>
        <taxon>Mycobacteriaceae</taxon>
        <taxon>Mycobacterium</taxon>
    </lineage>
</organism>
<protein>
    <recommendedName>
        <fullName evidence="4">50S ribosomal protein L7ae</fullName>
    </recommendedName>
</protein>
<dbReference type="RefSeq" id="WP_205879617.1">
    <property type="nucleotide sequence ID" value="NZ_JAUFSA010000004.1"/>
</dbReference>
<dbReference type="Proteomes" id="UP001229081">
    <property type="component" value="Unassembled WGS sequence"/>
</dbReference>
<reference evidence="2" key="1">
    <citation type="submission" date="2023-06" db="EMBL/GenBank/DDBJ databases">
        <title>Identification of two novel mycobacterium reveal diversities and complexities of Mycobacterium gordonae clade.</title>
        <authorList>
            <person name="Matsumoto Y."/>
            <person name="Nakamura S."/>
            <person name="Motooka D."/>
            <person name="Fukushima K."/>
        </authorList>
    </citation>
    <scope>NUCLEOTIDE SEQUENCE</scope>
    <source>
        <strain evidence="2">TY812</strain>
    </source>
</reference>
<dbReference type="AlphaFoldDB" id="A0AAJ1S9E7"/>
<gene>
    <name evidence="2" type="ORF">QXL92_31315</name>
</gene>
<evidence type="ECO:0000313" key="2">
    <source>
        <dbReference type="EMBL" id="MDP7739225.1"/>
    </source>
</evidence>
<sequence>MPNSKNTARHGETTKNSKVNIPIDLHQQARAAVRLVERVTGRRYTFAQFVREAFVAQLTVIARDYNSGRAIVPDTEPLEPGRR</sequence>
<evidence type="ECO:0000256" key="1">
    <source>
        <dbReference type="SAM" id="MobiDB-lite"/>
    </source>
</evidence>
<name>A0AAJ1S9E7_9MYCO</name>